<evidence type="ECO:0000313" key="3">
    <source>
        <dbReference type="EMBL" id="MFC4911930.1"/>
    </source>
</evidence>
<dbReference type="InterPro" id="IPR051122">
    <property type="entry name" value="SDR_DHRS6-like"/>
</dbReference>
<dbReference type="RefSeq" id="WP_378261326.1">
    <property type="nucleotide sequence ID" value="NZ_JBHSIT010000010.1"/>
</dbReference>
<organism evidence="3 4">
    <name type="scientific">Actinomadura gamaensis</name>
    <dbReference type="NCBI Taxonomy" id="1763541"/>
    <lineage>
        <taxon>Bacteria</taxon>
        <taxon>Bacillati</taxon>
        <taxon>Actinomycetota</taxon>
        <taxon>Actinomycetes</taxon>
        <taxon>Streptosporangiales</taxon>
        <taxon>Thermomonosporaceae</taxon>
        <taxon>Actinomadura</taxon>
    </lineage>
</organism>
<dbReference type="PRINTS" id="PR00081">
    <property type="entry name" value="GDHRDH"/>
</dbReference>
<evidence type="ECO:0000256" key="2">
    <source>
        <dbReference type="ARBA" id="ARBA00023002"/>
    </source>
</evidence>
<keyword evidence="2" id="KW-0560">Oxidoreductase</keyword>
<proteinExistence type="inferred from homology"/>
<dbReference type="InterPro" id="IPR036291">
    <property type="entry name" value="NAD(P)-bd_dom_sf"/>
</dbReference>
<sequence length="262" mass="26259">MSQVTSAPLPVRSPLPASLAGSSVLIIGGSSGIGLGAARLLHSLDVRVVIAGRDKARLDAAVADIRSGDGDAEVLGTVVDAADEDSIRAAVEFTGTLDHVLLTAGGYVGAGPIESIDPKDARTAYEQRVWAALAIARASVGRLPAGGSITLTSGLLVTRPRPATAGAIAVAGGVETLVGSLAVELAPRRLRVNGVRYGQFDTPLLRGVGGLPTDEAVAAAGANAPLGRFGTPEEAGAASVVLMANPYFNGQVITIDGGQSLV</sequence>
<comment type="caution">
    <text evidence="3">The sequence shown here is derived from an EMBL/GenBank/DDBJ whole genome shotgun (WGS) entry which is preliminary data.</text>
</comment>
<protein>
    <submittedName>
        <fullName evidence="3">SDR family oxidoreductase</fullName>
    </submittedName>
</protein>
<dbReference type="SUPFAM" id="SSF51735">
    <property type="entry name" value="NAD(P)-binding Rossmann-fold domains"/>
    <property type="match status" value="1"/>
</dbReference>
<evidence type="ECO:0000313" key="4">
    <source>
        <dbReference type="Proteomes" id="UP001595872"/>
    </source>
</evidence>
<reference evidence="4" key="1">
    <citation type="journal article" date="2019" name="Int. J. Syst. Evol. Microbiol.">
        <title>The Global Catalogue of Microorganisms (GCM) 10K type strain sequencing project: providing services to taxonomists for standard genome sequencing and annotation.</title>
        <authorList>
            <consortium name="The Broad Institute Genomics Platform"/>
            <consortium name="The Broad Institute Genome Sequencing Center for Infectious Disease"/>
            <person name="Wu L."/>
            <person name="Ma J."/>
        </authorList>
    </citation>
    <scope>NUCLEOTIDE SEQUENCE [LARGE SCALE GENOMIC DNA]</scope>
    <source>
        <strain evidence="4">KLKA75</strain>
    </source>
</reference>
<dbReference type="PANTHER" id="PTHR43477:SF1">
    <property type="entry name" value="DIHYDROANTICAPSIN 7-DEHYDROGENASE"/>
    <property type="match status" value="1"/>
</dbReference>
<keyword evidence="4" id="KW-1185">Reference proteome</keyword>
<name>A0ABV9U5Z4_9ACTN</name>
<evidence type="ECO:0000256" key="1">
    <source>
        <dbReference type="ARBA" id="ARBA00006484"/>
    </source>
</evidence>
<dbReference type="InterPro" id="IPR002347">
    <property type="entry name" value="SDR_fam"/>
</dbReference>
<dbReference type="Proteomes" id="UP001595872">
    <property type="component" value="Unassembled WGS sequence"/>
</dbReference>
<dbReference type="EMBL" id="JBHSIT010000010">
    <property type="protein sequence ID" value="MFC4911930.1"/>
    <property type="molecule type" value="Genomic_DNA"/>
</dbReference>
<accession>A0ABV9U5Z4</accession>
<comment type="similarity">
    <text evidence="1">Belongs to the short-chain dehydrogenases/reductases (SDR) family.</text>
</comment>
<dbReference type="Pfam" id="PF13561">
    <property type="entry name" value="adh_short_C2"/>
    <property type="match status" value="1"/>
</dbReference>
<dbReference type="Gene3D" id="3.40.50.720">
    <property type="entry name" value="NAD(P)-binding Rossmann-like Domain"/>
    <property type="match status" value="1"/>
</dbReference>
<dbReference type="PANTHER" id="PTHR43477">
    <property type="entry name" value="DIHYDROANTICAPSIN 7-DEHYDROGENASE"/>
    <property type="match status" value="1"/>
</dbReference>
<gene>
    <name evidence="3" type="ORF">ACFPCY_31805</name>
</gene>